<dbReference type="SUPFAM" id="SSF53041">
    <property type="entry name" value="Resolvase-like"/>
    <property type="match status" value="1"/>
</dbReference>
<sequence length="505" mass="55603">MADVDVMTILDDQGDTVLYYRQSQDRTGDELGISRQRLDGRKLCELRDWRVRAEVADNDTSAAGKRRRPGFEAMLQAVQDGQVRRIVAWDMTRLTRNARDRLRLLELGKRQGLTVAFVRGSDLDLSTPAGRLTADILGSVAQHEIEQKSDRQRRAALQAAEQGRRIGGRRPFGYEPDGVTIRESEAAAIRDAYEAVLAGVPLGRVAADWNARGLSTPQPKRDGSPSPWTAQTVRPTLLNPRYAGLRSHVTEALRESMDPRAARLKAIVGPAAWEELVTEETWRAAVELITDPSRHTGPRSGRGLLTGVGRCGVPECGATVHRGAAPARKGRAGHPTYRCRASMGHVGRASEPVDWWVTEVVIGRLERPDAALLLADDKRPDAAKLRREARALRVRLDSLAGLLADGVLTEAGVRRESVKLRTKLSDVERQQADAGRVNVLGPLINAPDVRAAVEALDTDRLRVVIDTLMTVTLLPPGRGVRFGQDVESWERVAERISASIVIDWH</sequence>
<dbReference type="SMART" id="SM00857">
    <property type="entry name" value="Resolvase"/>
    <property type="match status" value="1"/>
</dbReference>
<dbReference type="PANTHER" id="PTHR30461:SF23">
    <property type="entry name" value="DNA RECOMBINASE-RELATED"/>
    <property type="match status" value="1"/>
</dbReference>
<dbReference type="Gene3D" id="3.90.1750.20">
    <property type="entry name" value="Putative Large Serine Recombinase, Chain B, Domain 2"/>
    <property type="match status" value="1"/>
</dbReference>
<dbReference type="InterPro" id="IPR036162">
    <property type="entry name" value="Resolvase-like_N_sf"/>
</dbReference>
<dbReference type="Gene3D" id="3.40.50.1390">
    <property type="entry name" value="Resolvase, N-terminal catalytic domain"/>
    <property type="match status" value="1"/>
</dbReference>
<dbReference type="Proteomes" id="UP001346877">
    <property type="component" value="Chromosome"/>
</dbReference>
<dbReference type="InterPro" id="IPR038109">
    <property type="entry name" value="DNA_bind_recomb_sf"/>
</dbReference>
<organism evidence="4 5">
    <name type="scientific">Micromonospora zamorensis</name>
    <dbReference type="NCBI Taxonomy" id="709883"/>
    <lineage>
        <taxon>Bacteria</taxon>
        <taxon>Bacillati</taxon>
        <taxon>Actinomycetota</taxon>
        <taxon>Actinomycetes</taxon>
        <taxon>Micromonosporales</taxon>
        <taxon>Micromonosporaceae</taxon>
        <taxon>Micromonospora</taxon>
    </lineage>
</organism>
<dbReference type="Pfam" id="PF00239">
    <property type="entry name" value="Resolvase"/>
    <property type="match status" value="1"/>
</dbReference>
<evidence type="ECO:0000313" key="4">
    <source>
        <dbReference type="EMBL" id="WUI80290.1"/>
    </source>
</evidence>
<feature type="domain" description="Resolvase/invertase-type recombinase catalytic" evidence="2">
    <location>
        <begin position="15"/>
        <end position="163"/>
    </location>
</feature>
<dbReference type="InterPro" id="IPR050639">
    <property type="entry name" value="SSR_resolvase"/>
</dbReference>
<dbReference type="RefSeq" id="WP_328366199.1">
    <property type="nucleotide sequence ID" value="NZ_CP107941.1"/>
</dbReference>
<name>A0ABZ1P900_9ACTN</name>
<dbReference type="InterPro" id="IPR011109">
    <property type="entry name" value="DNA_bind_recombinase_dom"/>
</dbReference>
<dbReference type="Pfam" id="PF07508">
    <property type="entry name" value="Recombinase"/>
    <property type="match status" value="1"/>
</dbReference>
<gene>
    <name evidence="4" type="ORF">OG375_20325</name>
</gene>
<evidence type="ECO:0000259" key="3">
    <source>
        <dbReference type="PROSITE" id="PS51737"/>
    </source>
</evidence>
<evidence type="ECO:0000256" key="1">
    <source>
        <dbReference type="SAM" id="MobiDB-lite"/>
    </source>
</evidence>
<evidence type="ECO:0000313" key="5">
    <source>
        <dbReference type="Proteomes" id="UP001346877"/>
    </source>
</evidence>
<keyword evidence="5" id="KW-1185">Reference proteome</keyword>
<dbReference type="PANTHER" id="PTHR30461">
    <property type="entry name" value="DNA-INVERTASE FROM LAMBDOID PROPHAGE"/>
    <property type="match status" value="1"/>
</dbReference>
<dbReference type="CDD" id="cd00338">
    <property type="entry name" value="Ser_Recombinase"/>
    <property type="match status" value="1"/>
</dbReference>
<protein>
    <submittedName>
        <fullName evidence="4">Recombinase family protein</fullName>
    </submittedName>
</protein>
<dbReference type="PROSITE" id="PS51736">
    <property type="entry name" value="RECOMBINASES_3"/>
    <property type="match status" value="1"/>
</dbReference>
<feature type="region of interest" description="Disordered" evidence="1">
    <location>
        <begin position="213"/>
        <end position="232"/>
    </location>
</feature>
<evidence type="ECO:0000259" key="2">
    <source>
        <dbReference type="PROSITE" id="PS51736"/>
    </source>
</evidence>
<dbReference type="InterPro" id="IPR006119">
    <property type="entry name" value="Resolv_N"/>
</dbReference>
<feature type="domain" description="Recombinase" evidence="3">
    <location>
        <begin position="171"/>
        <end position="295"/>
    </location>
</feature>
<accession>A0ABZ1P900</accession>
<proteinExistence type="predicted"/>
<reference evidence="4 5" key="1">
    <citation type="submission" date="2022-10" db="EMBL/GenBank/DDBJ databases">
        <title>The complete genomes of actinobacterial strains from the NBC collection.</title>
        <authorList>
            <person name="Joergensen T.S."/>
            <person name="Alvarez Arevalo M."/>
            <person name="Sterndorff E.B."/>
            <person name="Faurdal D."/>
            <person name="Vuksanovic O."/>
            <person name="Mourched A.-S."/>
            <person name="Charusanti P."/>
            <person name="Shaw S."/>
            <person name="Blin K."/>
            <person name="Weber T."/>
        </authorList>
    </citation>
    <scope>NUCLEOTIDE SEQUENCE [LARGE SCALE GENOMIC DNA]</scope>
    <source>
        <strain evidence="4 5">NBC_00396</strain>
    </source>
</reference>
<dbReference type="EMBL" id="CP107941">
    <property type="protein sequence ID" value="WUI80290.1"/>
    <property type="molecule type" value="Genomic_DNA"/>
</dbReference>
<dbReference type="PROSITE" id="PS51737">
    <property type="entry name" value="RECOMBINASE_DNA_BIND"/>
    <property type="match status" value="1"/>
</dbReference>